<evidence type="ECO:0000313" key="5">
    <source>
        <dbReference type="Proteomes" id="UP000265715"/>
    </source>
</evidence>
<reference evidence="4 5" key="1">
    <citation type="submission" date="2018-08" db="EMBL/GenBank/DDBJ databases">
        <title>Meiothermus terrae DSM 26712 genome sequencing project.</title>
        <authorList>
            <person name="Da Costa M.S."/>
            <person name="Albuquerque L."/>
            <person name="Raposo P."/>
            <person name="Froufe H.J.C."/>
            <person name="Barroso C.S."/>
            <person name="Egas C."/>
        </authorList>
    </citation>
    <scope>NUCLEOTIDE SEQUENCE [LARGE SCALE GENOMIC DNA]</scope>
    <source>
        <strain evidence="4 5">DSM 26712</strain>
    </source>
</reference>
<proteinExistence type="predicted"/>
<feature type="compositionally biased region" description="Polar residues" evidence="3">
    <location>
        <begin position="66"/>
        <end position="78"/>
    </location>
</feature>
<feature type="compositionally biased region" description="Polar residues" evidence="3">
    <location>
        <begin position="476"/>
        <end position="495"/>
    </location>
</feature>
<evidence type="ECO:0000256" key="1">
    <source>
        <dbReference type="ARBA" id="ARBA00004496"/>
    </source>
</evidence>
<feature type="compositionally biased region" description="Basic residues" evidence="3">
    <location>
        <begin position="421"/>
        <end position="435"/>
    </location>
</feature>
<keyword evidence="2" id="KW-0963">Cytoplasm</keyword>
<keyword evidence="5" id="KW-1185">Reference proteome</keyword>
<feature type="region of interest" description="Disordered" evidence="3">
    <location>
        <begin position="48"/>
        <end position="85"/>
    </location>
</feature>
<feature type="compositionally biased region" description="Low complexity" evidence="3">
    <location>
        <begin position="403"/>
        <end position="420"/>
    </location>
</feature>
<evidence type="ECO:0000256" key="2">
    <source>
        <dbReference type="ARBA" id="ARBA00022490"/>
    </source>
</evidence>
<dbReference type="PRINTS" id="PR01574">
    <property type="entry name" value="TUBBYPROTEIN"/>
</dbReference>
<comment type="caution">
    <text evidence="4">The sequence shown here is derived from an EMBL/GenBank/DDBJ whole genome shotgun (WGS) entry which is preliminary data.</text>
</comment>
<feature type="compositionally biased region" description="Low complexity" evidence="3">
    <location>
        <begin position="343"/>
        <end position="372"/>
    </location>
</feature>
<feature type="compositionally biased region" description="Low complexity" evidence="3">
    <location>
        <begin position="258"/>
        <end position="272"/>
    </location>
</feature>
<dbReference type="InterPro" id="IPR005398">
    <property type="entry name" value="Tubby_N"/>
</dbReference>
<organism evidence="4 5">
    <name type="scientific">Calidithermus terrae</name>
    <dbReference type="NCBI Taxonomy" id="1408545"/>
    <lineage>
        <taxon>Bacteria</taxon>
        <taxon>Thermotogati</taxon>
        <taxon>Deinococcota</taxon>
        <taxon>Deinococci</taxon>
        <taxon>Thermales</taxon>
        <taxon>Thermaceae</taxon>
        <taxon>Calidithermus</taxon>
    </lineage>
</organism>
<accession>A0A399ETT6</accession>
<dbReference type="AlphaFoldDB" id="A0A399ETT6"/>
<feature type="region of interest" description="Disordered" evidence="3">
    <location>
        <begin position="125"/>
        <end position="495"/>
    </location>
</feature>
<feature type="compositionally biased region" description="Low complexity" evidence="3">
    <location>
        <begin position="326"/>
        <end position="337"/>
    </location>
</feature>
<comment type="subcellular location">
    <subcellularLocation>
        <location evidence="1">Cytoplasm</location>
    </subcellularLocation>
</comment>
<evidence type="ECO:0000313" key="4">
    <source>
        <dbReference type="EMBL" id="RIH86489.1"/>
    </source>
</evidence>
<dbReference type="Proteomes" id="UP000265715">
    <property type="component" value="Unassembled WGS sequence"/>
</dbReference>
<dbReference type="EMBL" id="QXDL01000045">
    <property type="protein sequence ID" value="RIH86489.1"/>
    <property type="molecule type" value="Genomic_DNA"/>
</dbReference>
<sequence length="495" mass="52379">MASSCCRRLRTVLTCRPRWAAVWARLRPSSRWVRRVCSRRPWGSWRRMAPSVASKTGRRRSRGAVATTQAVGSSSSQEAEPRGFSTLSAASRASRWAAGRSGGRWGLERPRRVSLAGATAVRAARRPSSCSRGRGLCQASSTTSERKPVRKGRPRALKNSSPARRRASWKTRNSSCCSRPVRLRAQGSRTSTTARATGSPVKPKARRRAGLSSGFHGSSSSSRSRPPRTSRSWSITPTRSGRLTASRRRAKSSEARARPSAPASGASAASTAWVRPAARTGSEQAQPPGASPSHSRSVGWCSAAHSSAGSKAPAPAVSWPQGAKQATARPLSSASRATRPRSPECSSASSSACCTASAGGAGRRAVTAQRTASSAVPWGTAKTATPASRQARRRASGTAGMTAPSWRPSARARPPSAAAKARCRSGWRPIHKPVVRAREPGSRPWASSGNSTTRTPRTRRERPASPPSRFSLRPGCSSSSPKVMSISTPNSPNSV</sequence>
<dbReference type="GO" id="GO:0005737">
    <property type="term" value="C:cytoplasm"/>
    <property type="evidence" value="ECO:0007669"/>
    <property type="project" value="UniProtKB-SubCell"/>
</dbReference>
<feature type="compositionally biased region" description="Low complexity" evidence="3">
    <location>
        <begin position="184"/>
        <end position="199"/>
    </location>
</feature>
<evidence type="ECO:0000256" key="3">
    <source>
        <dbReference type="SAM" id="MobiDB-lite"/>
    </source>
</evidence>
<feature type="compositionally biased region" description="Low complexity" evidence="3">
    <location>
        <begin position="218"/>
        <end position="240"/>
    </location>
</feature>
<gene>
    <name evidence="4" type="ORF">Mterra_01406</name>
</gene>
<protein>
    <submittedName>
        <fullName evidence="4">Uncharacterized protein</fullName>
    </submittedName>
</protein>
<name>A0A399ETT6_9DEIN</name>